<dbReference type="InterPro" id="IPR036412">
    <property type="entry name" value="HAD-like_sf"/>
</dbReference>
<dbReference type="Pfam" id="PF13419">
    <property type="entry name" value="HAD_2"/>
    <property type="match status" value="1"/>
</dbReference>
<dbReference type="SFLD" id="SFLDG01129">
    <property type="entry name" value="C1.5:_HAD__Beta-PGM__Phosphata"/>
    <property type="match status" value="1"/>
</dbReference>
<dbReference type="Proteomes" id="UP000326331">
    <property type="component" value="Chromosome"/>
</dbReference>
<dbReference type="InterPro" id="IPR050155">
    <property type="entry name" value="HAD-like_hydrolase_sf"/>
</dbReference>
<organism evidence="1 2">
    <name type="scientific">Tepidiforma bonchosmolovskayae</name>
    <dbReference type="NCBI Taxonomy" id="2601677"/>
    <lineage>
        <taxon>Bacteria</taxon>
        <taxon>Bacillati</taxon>
        <taxon>Chloroflexota</taxon>
        <taxon>Tepidiformia</taxon>
        <taxon>Tepidiformales</taxon>
        <taxon>Tepidiformaceae</taxon>
        <taxon>Tepidiforma</taxon>
    </lineage>
</organism>
<dbReference type="InterPro" id="IPR023198">
    <property type="entry name" value="PGP-like_dom2"/>
</dbReference>
<dbReference type="Gene3D" id="1.10.150.240">
    <property type="entry name" value="Putative phosphatase, domain 2"/>
    <property type="match status" value="1"/>
</dbReference>
<reference evidence="1 2" key="2">
    <citation type="submission" date="2019-10" db="EMBL/GenBank/DDBJ databases">
        <title>Thermopilla bonchosmolovskayae gen. nov., sp. nov., a moderately thermophilic Chloroflexi bacterium from a Chukotka hot spring (Arctic, Russia), representing a novel classis Thermopillaia, which include previously uncultivated lineage OLB14.</title>
        <authorList>
            <person name="Kochetkova T.V."/>
            <person name="Zayulina K.S."/>
            <person name="Zhigarkov V.S."/>
            <person name="Minaev N.V."/>
            <person name="Novikov A."/>
            <person name="Toshchakov S.V."/>
            <person name="Elcheninov A.G."/>
            <person name="Kublanov I.V."/>
        </authorList>
    </citation>
    <scope>NUCLEOTIDE SEQUENCE [LARGE SCALE GENOMIC DNA]</scope>
    <source>
        <strain evidence="1 2">3753O</strain>
    </source>
</reference>
<dbReference type="PANTHER" id="PTHR43434:SF1">
    <property type="entry name" value="PHOSPHOGLYCOLATE PHOSPHATASE"/>
    <property type="match status" value="1"/>
</dbReference>
<reference evidence="1 2" key="1">
    <citation type="submission" date="2019-08" db="EMBL/GenBank/DDBJ databases">
        <authorList>
            <person name="Toschakov S.V."/>
        </authorList>
    </citation>
    <scope>NUCLEOTIDE SEQUENCE [LARGE SCALE GENOMIC DNA]</scope>
    <source>
        <strain evidence="1 2">3753O</strain>
    </source>
</reference>
<evidence type="ECO:0000313" key="1">
    <source>
        <dbReference type="EMBL" id="QFG02324.1"/>
    </source>
</evidence>
<gene>
    <name evidence="1" type="ORF">Tbon_03125</name>
</gene>
<name>A0ABX6BZA6_9CHLR</name>
<dbReference type="GO" id="GO:0016787">
    <property type="term" value="F:hydrolase activity"/>
    <property type="evidence" value="ECO:0007669"/>
    <property type="project" value="UniProtKB-KW"/>
</dbReference>
<keyword evidence="1" id="KW-0378">Hydrolase</keyword>
<dbReference type="SFLD" id="SFLDS00003">
    <property type="entry name" value="Haloacid_Dehalogenase"/>
    <property type="match status" value="1"/>
</dbReference>
<dbReference type="InterPro" id="IPR041492">
    <property type="entry name" value="HAD_2"/>
</dbReference>
<sequence>MSGPLTARPPAAPYTPAVPPLLLFDIDLTLIATSGAGRTALDRAFEQVIAVPAATEGVRFDGRTDRAIITEVLERHGHPAARFAEVRDAYLAHLPAALAEKGGQVLPGVKPLLDALQRELPGIGLATGNLREGARRKLGHFGLWDCFAAGGFGDDHADRSRIVAAAIDALAAAVGVPADPASAVVIGDTPLDVAAALAAGARAVGVATGRYTEAELRAAGAGHVLPGFTDLDRALAVLLGG</sequence>
<proteinExistence type="predicted"/>
<accession>A0ABX6BZA6</accession>
<dbReference type="InterPro" id="IPR023214">
    <property type="entry name" value="HAD_sf"/>
</dbReference>
<keyword evidence="2" id="KW-1185">Reference proteome</keyword>
<dbReference type="EMBL" id="CP042829">
    <property type="protein sequence ID" value="QFG02324.1"/>
    <property type="molecule type" value="Genomic_DNA"/>
</dbReference>
<evidence type="ECO:0000313" key="2">
    <source>
        <dbReference type="Proteomes" id="UP000326331"/>
    </source>
</evidence>
<protein>
    <submittedName>
        <fullName evidence="1">HAD family hydrolase</fullName>
    </submittedName>
</protein>
<dbReference type="SUPFAM" id="SSF56784">
    <property type="entry name" value="HAD-like"/>
    <property type="match status" value="1"/>
</dbReference>
<dbReference type="PANTHER" id="PTHR43434">
    <property type="entry name" value="PHOSPHOGLYCOLATE PHOSPHATASE"/>
    <property type="match status" value="1"/>
</dbReference>
<dbReference type="Gene3D" id="3.40.50.1000">
    <property type="entry name" value="HAD superfamily/HAD-like"/>
    <property type="match status" value="1"/>
</dbReference>